<name>X0UAT0_9ZZZZ</name>
<accession>X0UAT0</accession>
<protein>
    <recommendedName>
        <fullName evidence="1">Dinitrogenase iron-molybdenum cofactor biosynthesis domain-containing protein</fullName>
    </recommendedName>
</protein>
<sequence>MKIAITSMGVKLEDKVDPRFGRCHYFILFDTETNKFEAMENTGAQGMGGVGIQSGQIMADKGVETVLTGSCGPNAFQTLQAAGIKVITGASGTVQEAIDKYKSGELKAISQANAAAHSGMKRGK</sequence>
<organism evidence="2">
    <name type="scientific">marine sediment metagenome</name>
    <dbReference type="NCBI Taxonomy" id="412755"/>
    <lineage>
        <taxon>unclassified sequences</taxon>
        <taxon>metagenomes</taxon>
        <taxon>ecological metagenomes</taxon>
    </lineage>
</organism>
<dbReference type="EMBL" id="BARS01020061">
    <property type="protein sequence ID" value="GAG02929.1"/>
    <property type="molecule type" value="Genomic_DNA"/>
</dbReference>
<reference evidence="2" key="1">
    <citation type="journal article" date="2014" name="Front. Microbiol.">
        <title>High frequency of phylogenetically diverse reductive dehalogenase-homologous genes in deep subseafloor sedimentary metagenomes.</title>
        <authorList>
            <person name="Kawai M."/>
            <person name="Futagami T."/>
            <person name="Toyoda A."/>
            <person name="Takaki Y."/>
            <person name="Nishi S."/>
            <person name="Hori S."/>
            <person name="Arai W."/>
            <person name="Tsubouchi T."/>
            <person name="Morono Y."/>
            <person name="Uchiyama I."/>
            <person name="Ito T."/>
            <person name="Fujiyama A."/>
            <person name="Inagaki F."/>
            <person name="Takami H."/>
        </authorList>
    </citation>
    <scope>NUCLEOTIDE SEQUENCE</scope>
    <source>
        <strain evidence="2">Expedition CK06-06</strain>
    </source>
</reference>
<dbReference type="InterPro" id="IPR003731">
    <property type="entry name" value="Di-Nase_FeMo-co_biosynth"/>
</dbReference>
<evidence type="ECO:0000259" key="1">
    <source>
        <dbReference type="Pfam" id="PF02579"/>
    </source>
</evidence>
<dbReference type="PANTHER" id="PTHR42983">
    <property type="entry name" value="DINITROGENASE IRON-MOLYBDENUM COFACTOR PROTEIN-RELATED"/>
    <property type="match status" value="1"/>
</dbReference>
<dbReference type="SUPFAM" id="SSF53146">
    <property type="entry name" value="Nitrogenase accessory factor-like"/>
    <property type="match status" value="1"/>
</dbReference>
<dbReference type="AlphaFoldDB" id="X0UAT0"/>
<comment type="caution">
    <text evidence="2">The sequence shown here is derived from an EMBL/GenBank/DDBJ whole genome shotgun (WGS) entry which is preliminary data.</text>
</comment>
<evidence type="ECO:0000313" key="2">
    <source>
        <dbReference type="EMBL" id="GAG02929.1"/>
    </source>
</evidence>
<dbReference type="CDD" id="cd00851">
    <property type="entry name" value="MTH1175"/>
    <property type="match status" value="1"/>
</dbReference>
<dbReference type="PANTHER" id="PTHR42983:SF1">
    <property type="entry name" value="IRON-MOLYBDENUM PROTEIN"/>
    <property type="match status" value="1"/>
</dbReference>
<dbReference type="Pfam" id="PF02579">
    <property type="entry name" value="Nitro_FeMo-Co"/>
    <property type="match status" value="1"/>
</dbReference>
<feature type="domain" description="Dinitrogenase iron-molybdenum cofactor biosynthesis" evidence="1">
    <location>
        <begin position="13"/>
        <end position="102"/>
    </location>
</feature>
<dbReference type="Gene3D" id="3.30.420.130">
    <property type="entry name" value="Dinitrogenase iron-molybdenum cofactor biosynthesis domain"/>
    <property type="match status" value="1"/>
</dbReference>
<gene>
    <name evidence="2" type="ORF">S01H1_32409</name>
</gene>
<dbReference type="InterPro" id="IPR033913">
    <property type="entry name" value="MTH1175_dom"/>
</dbReference>
<proteinExistence type="predicted"/>
<dbReference type="InterPro" id="IPR036105">
    <property type="entry name" value="DiNase_FeMo-co_biosyn_sf"/>
</dbReference>